<organism evidence="1">
    <name type="scientific">Arundo donax</name>
    <name type="common">Giant reed</name>
    <name type="synonym">Donax arundinaceus</name>
    <dbReference type="NCBI Taxonomy" id="35708"/>
    <lineage>
        <taxon>Eukaryota</taxon>
        <taxon>Viridiplantae</taxon>
        <taxon>Streptophyta</taxon>
        <taxon>Embryophyta</taxon>
        <taxon>Tracheophyta</taxon>
        <taxon>Spermatophyta</taxon>
        <taxon>Magnoliopsida</taxon>
        <taxon>Liliopsida</taxon>
        <taxon>Poales</taxon>
        <taxon>Poaceae</taxon>
        <taxon>PACMAD clade</taxon>
        <taxon>Arundinoideae</taxon>
        <taxon>Arundineae</taxon>
        <taxon>Arundo</taxon>
    </lineage>
</organism>
<reference evidence="1" key="2">
    <citation type="journal article" date="2015" name="Data Brief">
        <title>Shoot transcriptome of the giant reed, Arundo donax.</title>
        <authorList>
            <person name="Barrero R.A."/>
            <person name="Guerrero F.D."/>
            <person name="Moolhuijzen P."/>
            <person name="Goolsby J.A."/>
            <person name="Tidwell J."/>
            <person name="Bellgard S.E."/>
            <person name="Bellgard M.I."/>
        </authorList>
    </citation>
    <scope>NUCLEOTIDE SEQUENCE</scope>
    <source>
        <tissue evidence="1">Shoot tissue taken approximately 20 cm above the soil surface</tissue>
    </source>
</reference>
<evidence type="ECO:0000313" key="1">
    <source>
        <dbReference type="EMBL" id="JAE04177.1"/>
    </source>
</evidence>
<proteinExistence type="predicted"/>
<reference evidence="1" key="1">
    <citation type="submission" date="2014-09" db="EMBL/GenBank/DDBJ databases">
        <authorList>
            <person name="Magalhaes I.L.F."/>
            <person name="Oliveira U."/>
            <person name="Santos F.R."/>
            <person name="Vidigal T.H.D.A."/>
            <person name="Brescovit A.D."/>
            <person name="Santos A.J."/>
        </authorList>
    </citation>
    <scope>NUCLEOTIDE SEQUENCE</scope>
    <source>
        <tissue evidence="1">Shoot tissue taken approximately 20 cm above the soil surface</tissue>
    </source>
</reference>
<name>A0A0A9EVS2_ARUDO</name>
<dbReference type="AlphaFoldDB" id="A0A0A9EVS2"/>
<dbReference type="EMBL" id="GBRH01193719">
    <property type="protein sequence ID" value="JAE04177.1"/>
    <property type="molecule type" value="Transcribed_RNA"/>
</dbReference>
<sequence length="94" mass="11017">MSFFFRKYCCRCHNCKTETIMQTLSDIKLSHEILAFVLSLTSLMIVGFEKEQVFMDCLDSSFKLDQFQLNSLDLFLFSNRIPIFSSNPNFPLKI</sequence>
<accession>A0A0A9EVS2</accession>
<protein>
    <submittedName>
        <fullName evidence="1">Uncharacterized protein</fullName>
    </submittedName>
</protein>